<gene>
    <name evidence="1" type="ORF">SAMN05428953_13648</name>
</gene>
<reference evidence="2" key="1">
    <citation type="submission" date="2016-10" db="EMBL/GenBank/DDBJ databases">
        <authorList>
            <person name="Varghese N."/>
            <person name="Submissions S."/>
        </authorList>
    </citation>
    <scope>NUCLEOTIDE SEQUENCE [LARGE SCALE GENOMIC DNA]</scope>
    <source>
        <strain evidence="2">CGMCC 1.11022</strain>
    </source>
</reference>
<accession>A0A1G9JZE4</accession>
<dbReference type="Proteomes" id="UP000198894">
    <property type="component" value="Unassembled WGS sequence"/>
</dbReference>
<dbReference type="AlphaFoldDB" id="A0A1G9JZE4"/>
<evidence type="ECO:0000313" key="2">
    <source>
        <dbReference type="Proteomes" id="UP000198894"/>
    </source>
</evidence>
<proteinExistence type="predicted"/>
<evidence type="ECO:0000313" key="1">
    <source>
        <dbReference type="EMBL" id="SDL42415.1"/>
    </source>
</evidence>
<protein>
    <submittedName>
        <fullName evidence="1">Uncharacterized protein</fullName>
    </submittedName>
</protein>
<sequence>MGPNKTAPLTALLRAATRAEADQVSQTAETKVTRLREARAAAWLGRVLS</sequence>
<dbReference type="EMBL" id="FNEE01000036">
    <property type="protein sequence ID" value="SDL42415.1"/>
    <property type="molecule type" value="Genomic_DNA"/>
</dbReference>
<organism evidence="1 2">
    <name type="scientific">Mesorhizobium muleiense</name>
    <dbReference type="NCBI Taxonomy" id="1004279"/>
    <lineage>
        <taxon>Bacteria</taxon>
        <taxon>Pseudomonadati</taxon>
        <taxon>Pseudomonadota</taxon>
        <taxon>Alphaproteobacteria</taxon>
        <taxon>Hyphomicrobiales</taxon>
        <taxon>Phyllobacteriaceae</taxon>
        <taxon>Mesorhizobium</taxon>
    </lineage>
</organism>
<name>A0A1G9JZE4_9HYPH</name>
<keyword evidence="2" id="KW-1185">Reference proteome</keyword>